<feature type="region of interest" description="Disordered" evidence="12">
    <location>
        <begin position="681"/>
        <end position="706"/>
    </location>
</feature>
<dbReference type="GO" id="GO:0006511">
    <property type="term" value="P:ubiquitin-dependent protein catabolic process"/>
    <property type="evidence" value="ECO:0007669"/>
    <property type="project" value="InterPro"/>
</dbReference>
<evidence type="ECO:0000256" key="1">
    <source>
        <dbReference type="ARBA" id="ARBA00001974"/>
    </source>
</evidence>
<dbReference type="FunFam" id="3.30.70.2190:FF:000001">
    <property type="entry name" value="D-2-hydroxyglutarate dehydrogenase mitochondrial"/>
    <property type="match status" value="1"/>
</dbReference>
<dbReference type="InterPro" id="IPR051264">
    <property type="entry name" value="FAD-oxidored/transferase_4"/>
</dbReference>
<dbReference type="CDD" id="cd03755">
    <property type="entry name" value="proteasome_alpha_type_7"/>
    <property type="match status" value="1"/>
</dbReference>
<dbReference type="EC" id="1.1.2.4" evidence="9"/>
<dbReference type="SUPFAM" id="SSF56176">
    <property type="entry name" value="FAD-binding/transporter-associated domain-like"/>
    <property type="match status" value="1"/>
</dbReference>
<comment type="subcellular location">
    <subcellularLocation>
        <location evidence="2">Cytoplasm</location>
    </subcellularLocation>
</comment>
<dbReference type="EMBL" id="LCWV01000003">
    <property type="protein sequence ID" value="PWI74784.1"/>
    <property type="molecule type" value="Genomic_DNA"/>
</dbReference>
<keyword evidence="5" id="KW-0285">Flavoprotein</keyword>
<feature type="compositionally biased region" description="Polar residues" evidence="12">
    <location>
        <begin position="1607"/>
        <end position="1618"/>
    </location>
</feature>
<dbReference type="PANTHER" id="PTHR43716">
    <property type="entry name" value="D-2-HYDROXYGLUTARATE DEHYDROGENASE, MITOCHONDRIAL"/>
    <property type="match status" value="1"/>
</dbReference>
<dbReference type="InterPro" id="IPR023332">
    <property type="entry name" value="Proteasome_alpha-type"/>
</dbReference>
<dbReference type="SUPFAM" id="SSF56235">
    <property type="entry name" value="N-terminal nucleophile aminohydrolases (Ntn hydrolases)"/>
    <property type="match status" value="1"/>
</dbReference>
<dbReference type="GO" id="GO:0071949">
    <property type="term" value="F:FAD binding"/>
    <property type="evidence" value="ECO:0007669"/>
    <property type="project" value="InterPro"/>
</dbReference>
<dbReference type="PANTHER" id="PTHR43716:SF1">
    <property type="entry name" value="D-2-HYDROXYGLUTARATE DEHYDROGENASE, MITOCHONDRIAL"/>
    <property type="match status" value="1"/>
</dbReference>
<comment type="catalytic activity">
    <reaction evidence="10">
        <text>(R)-lactate + 2 Fe(III)-[cytochrome c] = 2 Fe(II)-[cytochrome c] + pyruvate + 2 H(+)</text>
        <dbReference type="Rhea" id="RHEA:13521"/>
        <dbReference type="Rhea" id="RHEA-COMP:10350"/>
        <dbReference type="Rhea" id="RHEA-COMP:14399"/>
        <dbReference type="ChEBI" id="CHEBI:15361"/>
        <dbReference type="ChEBI" id="CHEBI:15378"/>
        <dbReference type="ChEBI" id="CHEBI:16004"/>
        <dbReference type="ChEBI" id="CHEBI:29033"/>
        <dbReference type="ChEBI" id="CHEBI:29034"/>
        <dbReference type="EC" id="1.1.2.4"/>
    </reaction>
</comment>
<dbReference type="InterPro" id="IPR016169">
    <property type="entry name" value="FAD-bd_PCMH_sub2"/>
</dbReference>
<dbReference type="FunFam" id="3.30.43.10:FF:000002">
    <property type="entry name" value="D-2-hydroxyglutarate dehydrogenase, mitochondrial"/>
    <property type="match status" value="1"/>
</dbReference>
<evidence type="ECO:0000256" key="10">
    <source>
        <dbReference type="ARBA" id="ARBA00051436"/>
    </source>
</evidence>
<evidence type="ECO:0000313" key="14">
    <source>
        <dbReference type="EMBL" id="PWI74784.1"/>
    </source>
</evidence>
<dbReference type="Pfam" id="PF01565">
    <property type="entry name" value="FAD_binding_4"/>
    <property type="match status" value="1"/>
</dbReference>
<comment type="similarity">
    <text evidence="11">Belongs to the peptidase T1A family.</text>
</comment>
<evidence type="ECO:0000256" key="11">
    <source>
        <dbReference type="PROSITE-ProRule" id="PRU00808"/>
    </source>
</evidence>
<sequence>MVSRARFLRAVQAPARHLTRSSSATITSTTSRCGRIAAAGIAPASTPYPASRRCLSTTAPRPLFARPTPARRAKLTAETYPELKRDDRFARVTPQDVAFFRDLLGEDAAVIDGVDGKAESSDLEPFNEDWMHKYRGQTRLVLRPASTEHVSGILRYCNERMLAVVPQGGNTGLVGGSVPVFDEIVVSMARMNRIHSFDDASGTLVLDAGCVLEVADQFLAERGHIFPLDLGAKGSCHVGGNVATNAGGLRLLRYGSLHGSVLGMEAVLPDGTVMDDLCTLRKNNTGYDLKQLLIGAEGTIGIITKLAVQCPQRSPAVNVAFFGIESYEKAQRAFREAKAQLSEILSAFELMDAKSQQLVHAVRGEKRPLEGEHPFYCLIETSGSNGDHDYEKLEKFLEDVMTNDVVADGVVAQDATQIKSLWSWRESVPECIGHWGGVYKYDVSIPLADMYTIVDDVKARVDEAGLLGDTDEFPVLGVIGYGHMGDSNLHLNVAVRRYDKEVERVLEPYVYEWIEKRKGSISAEHGLGLAKKPYIKYSRNETMVGLMKQIKNLYDPMAMINARCSRETVSRLSESARGGKGVNCEGGWVDRSRPQPPAAAVVRITARMQHGLHTYLAYYYVLPFVPRRRREASSDEYHSLGTRVCVLLLLGGPPRKPNRRGVGRRGFALATNHLIKRCANGVRQRPPDGDLATLSSRGPRTNQRPWGRSASALRNLAHGSSNLWCAAGSHRPPSLAHDTPVSVCCFRASHGPEGRYDMAWWQTVAANHLFQPQTFRLHVMVGVPGKYKGCETCRRRRVKVSLVADIRRPEPFTHNRQCSNERPYCSNCVNSGRQCEGYERERVFITGTPETKGRVASHPKKTASTKRSRTRADGEVRPHIVPVQPLTSAWDDYIRLSNHGIETSALLTALQTNLQGVSGRDRDGVSGFEISLPAYGPAELQPNPRADEFSVKSKCLANFGGDDAHDSNSGYCAFLFEVIILSLSSDWPWKLMREAQQNWSAASSADPAYEESLIRSLGPKYFTSFPNHQYFVRVHRPLAVSLALLSRRESFLAGPEWISTPWVEHPKSPLDQLFDIVLSLPPIFAGVDRILPLPATMTRRLSAQDLLQSCLALETRFHHWFASVVVASGSQHPPWWSDELGSPGGELPFANPYTFRDGLTGIMMLYYWMSQILFHRCVECLHAAIFQPVVDAYPDMWPNLPPSLQIDPNQYQDGRDLAANICRGLDATLNSTTQPDMLLAPMTVALDFYRDINATSQDGVLEILWLEAFKRRLAMKGQHIATVLQVVLPGSCEVVPRTPRFSAAAAVQARLAPARLRIPSPPSRRRRNLRSPTQRVSGASTLHSDHPFSVAGYQSFIMASGYDRALSVFSPDGHVFQVEYAGEAVKRGTCAVGVKGKDVVVLGCEKRSAMKLQDTRITPSKIQVLDNHVALAFAGLNADARILVDKARLESQSHRLSVEDPVTVDYITKYVAGVQQRYTQAGGVRPFGISTLVVGFDPNSKVPRLYQTEPSGIYSAWKANAIGRSSKTVREFLERNYKEEMDREATIRLAIKSLLEVVQTGAKNIEIALMAPGAAMEILPTEEIEGYVKEIEQEKQEEAAKKKTGRTPGTGSATILTRSQDEPAE</sequence>
<dbReference type="Gene3D" id="1.10.45.10">
    <property type="entry name" value="Vanillyl-alcohol Oxidase, Chain A, domain 4"/>
    <property type="match status" value="1"/>
</dbReference>
<proteinExistence type="inferred from homology"/>
<dbReference type="GO" id="GO:0000981">
    <property type="term" value="F:DNA-binding transcription factor activity, RNA polymerase II-specific"/>
    <property type="evidence" value="ECO:0007669"/>
    <property type="project" value="InterPro"/>
</dbReference>
<dbReference type="InterPro" id="IPR006094">
    <property type="entry name" value="Oxid_FAD_bind_N"/>
</dbReference>
<feature type="compositionally biased region" description="Polar residues" evidence="12">
    <location>
        <begin position="693"/>
        <end position="704"/>
    </location>
</feature>
<dbReference type="InterPro" id="IPR036318">
    <property type="entry name" value="FAD-bd_PCMH-like_sf"/>
</dbReference>
<dbReference type="PROSITE" id="PS51475">
    <property type="entry name" value="PROTEASOME_ALPHA_2"/>
    <property type="match status" value="1"/>
</dbReference>
<dbReference type="Gene3D" id="3.60.20.10">
    <property type="entry name" value="Glutamine Phosphoribosylpyrophosphate, subunit 1, domain 1"/>
    <property type="match status" value="1"/>
</dbReference>
<dbReference type="InterPro" id="IPR016166">
    <property type="entry name" value="FAD-bd_PCMH"/>
</dbReference>
<reference evidence="14 15" key="1">
    <citation type="journal article" date="2016" name="Front. Microbiol.">
        <title>Genome and transcriptome sequences reveal the specific parasitism of the nematophagous Purpureocillium lilacinum 36-1.</title>
        <authorList>
            <person name="Xie J."/>
            <person name="Li S."/>
            <person name="Mo C."/>
            <person name="Xiao X."/>
            <person name="Peng D."/>
            <person name="Wang G."/>
            <person name="Xiao Y."/>
        </authorList>
    </citation>
    <scope>NUCLEOTIDE SEQUENCE [LARGE SCALE GENOMIC DNA]</scope>
    <source>
        <strain evidence="14 15">36-1</strain>
    </source>
</reference>
<dbReference type="GO" id="GO:0004458">
    <property type="term" value="F:D-lactate dehydrogenase (cytochrome) activity"/>
    <property type="evidence" value="ECO:0007669"/>
    <property type="project" value="UniProtKB-EC"/>
</dbReference>
<dbReference type="PROSITE" id="PS00388">
    <property type="entry name" value="PROTEASOME_ALPHA_1"/>
    <property type="match status" value="1"/>
</dbReference>
<keyword evidence="6" id="KW-0274">FAD</keyword>
<evidence type="ECO:0000256" key="4">
    <source>
        <dbReference type="ARBA" id="ARBA00022490"/>
    </source>
</evidence>
<evidence type="ECO:0000259" key="13">
    <source>
        <dbReference type="PROSITE" id="PS51387"/>
    </source>
</evidence>
<organism evidence="14 15">
    <name type="scientific">Purpureocillium lilacinum</name>
    <name type="common">Paecilomyces lilacinus</name>
    <dbReference type="NCBI Taxonomy" id="33203"/>
    <lineage>
        <taxon>Eukaryota</taxon>
        <taxon>Fungi</taxon>
        <taxon>Dikarya</taxon>
        <taxon>Ascomycota</taxon>
        <taxon>Pezizomycotina</taxon>
        <taxon>Sordariomycetes</taxon>
        <taxon>Hypocreomycetidae</taxon>
        <taxon>Hypocreales</taxon>
        <taxon>Ophiocordycipitaceae</taxon>
        <taxon>Purpureocillium</taxon>
    </lineage>
</organism>
<evidence type="ECO:0000256" key="8">
    <source>
        <dbReference type="ARBA" id="ARBA00023002"/>
    </source>
</evidence>
<feature type="region of interest" description="Disordered" evidence="12">
    <location>
        <begin position="1595"/>
        <end position="1625"/>
    </location>
</feature>
<dbReference type="InterPro" id="IPR016171">
    <property type="entry name" value="Vanillyl_alc_oxidase_C-sub2"/>
</dbReference>
<evidence type="ECO:0000256" key="9">
    <source>
        <dbReference type="ARBA" id="ARBA00038897"/>
    </source>
</evidence>
<dbReference type="InterPro" id="IPR001353">
    <property type="entry name" value="Proteasome_sua/b"/>
</dbReference>
<dbReference type="InterPro" id="IPR016164">
    <property type="entry name" value="FAD-linked_Oxase-like_C"/>
</dbReference>
<evidence type="ECO:0000256" key="12">
    <source>
        <dbReference type="SAM" id="MobiDB-lite"/>
    </source>
</evidence>
<dbReference type="FunFam" id="3.30.70.2740:FF:000002">
    <property type="entry name" value="D-2-hydroxyglutarate dehydrogenase mitochondrial"/>
    <property type="match status" value="1"/>
</dbReference>
<dbReference type="Proteomes" id="UP000245956">
    <property type="component" value="Unassembled WGS sequence"/>
</dbReference>
<feature type="domain" description="FAD-binding PCMH-type" evidence="13">
    <location>
        <begin position="134"/>
        <end position="313"/>
    </location>
</feature>
<dbReference type="FunFam" id="1.10.45.10:FF:000001">
    <property type="entry name" value="D-lactate dehydrogenase mitochondrial"/>
    <property type="match status" value="1"/>
</dbReference>
<keyword evidence="8" id="KW-0560">Oxidoreductase</keyword>
<dbReference type="SUPFAM" id="SSF55103">
    <property type="entry name" value="FAD-linked oxidases, C-terminal domain"/>
    <property type="match status" value="1"/>
</dbReference>
<dbReference type="GO" id="GO:0005739">
    <property type="term" value="C:mitochondrion"/>
    <property type="evidence" value="ECO:0007669"/>
    <property type="project" value="TreeGrafter"/>
</dbReference>
<dbReference type="GO" id="GO:0019773">
    <property type="term" value="C:proteasome core complex, alpha-subunit complex"/>
    <property type="evidence" value="ECO:0007669"/>
    <property type="project" value="UniProtKB-UniRule"/>
</dbReference>
<feature type="region of interest" description="Disordered" evidence="12">
    <location>
        <begin position="1318"/>
        <end position="1343"/>
    </location>
</feature>
<dbReference type="InterPro" id="IPR000426">
    <property type="entry name" value="Proteasome_asu_N"/>
</dbReference>
<dbReference type="NCBIfam" id="NF003075">
    <property type="entry name" value="PRK03996.1"/>
    <property type="match status" value="1"/>
</dbReference>
<comment type="caution">
    <text evidence="14">The sequence shown here is derived from an EMBL/GenBank/DDBJ whole genome shotgun (WGS) entry which is preliminary data.</text>
</comment>
<evidence type="ECO:0000256" key="7">
    <source>
        <dbReference type="ARBA" id="ARBA00022942"/>
    </source>
</evidence>
<dbReference type="InterPro" id="IPR016167">
    <property type="entry name" value="FAD-bd_PCMH_sub1"/>
</dbReference>
<dbReference type="FunFam" id="3.60.20.10:FF:000004">
    <property type="entry name" value="Proteasome subunit alpha type-4"/>
    <property type="match status" value="1"/>
</dbReference>
<evidence type="ECO:0000313" key="15">
    <source>
        <dbReference type="Proteomes" id="UP000245956"/>
    </source>
</evidence>
<dbReference type="Pfam" id="PF02913">
    <property type="entry name" value="FAD-oxidase_C"/>
    <property type="match status" value="1"/>
</dbReference>
<dbReference type="PROSITE" id="PS51387">
    <property type="entry name" value="FAD_PCMH"/>
    <property type="match status" value="1"/>
</dbReference>
<keyword evidence="7 11" id="KW-0647">Proteasome</keyword>
<evidence type="ECO:0000256" key="6">
    <source>
        <dbReference type="ARBA" id="ARBA00022827"/>
    </source>
</evidence>
<feature type="compositionally biased region" description="Polar residues" evidence="12">
    <location>
        <begin position="1333"/>
        <end position="1342"/>
    </location>
</feature>
<protein>
    <recommendedName>
        <fullName evidence="9">D-lactate dehydrogenase (cytochrome)</fullName>
        <ecNumber evidence="9">1.1.2.4</ecNumber>
    </recommendedName>
</protein>
<evidence type="ECO:0000256" key="3">
    <source>
        <dbReference type="ARBA" id="ARBA00008000"/>
    </source>
</evidence>
<dbReference type="Pfam" id="PF00227">
    <property type="entry name" value="Proteasome"/>
    <property type="match status" value="1"/>
</dbReference>
<name>A0A2U3EJT6_PURLI</name>
<evidence type="ECO:0000256" key="5">
    <source>
        <dbReference type="ARBA" id="ARBA00022630"/>
    </source>
</evidence>
<comment type="similarity">
    <text evidence="3">Belongs to the FAD-binding oxidoreductase/transferase type 4 family.</text>
</comment>
<dbReference type="FunFam" id="3.30.465.10:FF:000001">
    <property type="entry name" value="D-2-hydroxyglutarate dehydrogenase, mitochondrial"/>
    <property type="match status" value="1"/>
</dbReference>
<keyword evidence="4" id="KW-0963">Cytoplasm</keyword>
<dbReference type="InterPro" id="IPR029055">
    <property type="entry name" value="Ntn_hydrolases_N"/>
</dbReference>
<feature type="region of interest" description="Disordered" evidence="12">
    <location>
        <begin position="851"/>
        <end position="874"/>
    </location>
</feature>
<dbReference type="GO" id="GO:0008270">
    <property type="term" value="F:zinc ion binding"/>
    <property type="evidence" value="ECO:0007669"/>
    <property type="project" value="InterPro"/>
</dbReference>
<dbReference type="InterPro" id="IPR004113">
    <property type="entry name" value="FAD-bd_oxidored_4_C"/>
</dbReference>
<accession>A0A2U3EJT6</accession>
<dbReference type="Gene3D" id="3.30.465.10">
    <property type="match status" value="1"/>
</dbReference>
<dbReference type="Gene3D" id="3.30.43.10">
    <property type="entry name" value="Uridine Diphospho-n-acetylenolpyruvylglucosamine Reductase, domain 2"/>
    <property type="match status" value="1"/>
</dbReference>
<comment type="cofactor">
    <cofactor evidence="1">
        <name>FAD</name>
        <dbReference type="ChEBI" id="CHEBI:57692"/>
    </cofactor>
</comment>
<dbReference type="Pfam" id="PF10584">
    <property type="entry name" value="Proteasome_A_N"/>
    <property type="match status" value="1"/>
</dbReference>
<dbReference type="Gene3D" id="4.10.240.10">
    <property type="entry name" value="Zn(2)-C6 fungal-type DNA-binding domain"/>
    <property type="match status" value="1"/>
</dbReference>
<dbReference type="Gene3D" id="3.30.70.2740">
    <property type="match status" value="1"/>
</dbReference>
<dbReference type="InterPro" id="IPR036864">
    <property type="entry name" value="Zn2-C6_fun-type_DNA-bd_sf"/>
</dbReference>
<gene>
    <name evidence="14" type="ORF">PCL_08098</name>
</gene>
<dbReference type="Gene3D" id="3.30.70.2190">
    <property type="match status" value="1"/>
</dbReference>
<dbReference type="SMART" id="SM00948">
    <property type="entry name" value="Proteasome_A_N"/>
    <property type="match status" value="1"/>
</dbReference>
<evidence type="ECO:0000256" key="2">
    <source>
        <dbReference type="ARBA" id="ARBA00004496"/>
    </source>
</evidence>
<feature type="compositionally biased region" description="Basic residues" evidence="12">
    <location>
        <begin position="855"/>
        <end position="869"/>
    </location>
</feature>